<evidence type="ECO:0000313" key="1">
    <source>
        <dbReference type="EMBL" id="KIL62367.1"/>
    </source>
</evidence>
<dbReference type="HOGENOM" id="CLU_2359263_0_0_1"/>
<organism evidence="1 2">
    <name type="scientific">Amanita muscaria (strain Koide BX008)</name>
    <dbReference type="NCBI Taxonomy" id="946122"/>
    <lineage>
        <taxon>Eukaryota</taxon>
        <taxon>Fungi</taxon>
        <taxon>Dikarya</taxon>
        <taxon>Basidiomycota</taxon>
        <taxon>Agaricomycotina</taxon>
        <taxon>Agaricomycetes</taxon>
        <taxon>Agaricomycetidae</taxon>
        <taxon>Agaricales</taxon>
        <taxon>Pluteineae</taxon>
        <taxon>Amanitaceae</taxon>
        <taxon>Amanita</taxon>
    </lineage>
</organism>
<dbReference type="AlphaFoldDB" id="A0A0C2WLC1"/>
<dbReference type="Proteomes" id="UP000054549">
    <property type="component" value="Unassembled WGS sequence"/>
</dbReference>
<dbReference type="EMBL" id="KN818271">
    <property type="protein sequence ID" value="KIL62367.1"/>
    <property type="molecule type" value="Genomic_DNA"/>
</dbReference>
<dbReference type="InParanoid" id="A0A0C2WLC1"/>
<protein>
    <submittedName>
        <fullName evidence="1">Uncharacterized protein</fullName>
    </submittedName>
</protein>
<sequence>MRLALQAGRVRGPCSSARICPLIPARRLLHSSDPFLEKSGLVALNEGIDRDQTRTRSSSTTCRIFTLAYTGRRCIFLAPNTYEFELTICNFAKVMH</sequence>
<reference evidence="1 2" key="1">
    <citation type="submission" date="2014-04" db="EMBL/GenBank/DDBJ databases">
        <title>Evolutionary Origins and Diversification of the Mycorrhizal Mutualists.</title>
        <authorList>
            <consortium name="DOE Joint Genome Institute"/>
            <consortium name="Mycorrhizal Genomics Consortium"/>
            <person name="Kohler A."/>
            <person name="Kuo A."/>
            <person name="Nagy L.G."/>
            <person name="Floudas D."/>
            <person name="Copeland A."/>
            <person name="Barry K.W."/>
            <person name="Cichocki N."/>
            <person name="Veneault-Fourrey C."/>
            <person name="LaButti K."/>
            <person name="Lindquist E.A."/>
            <person name="Lipzen A."/>
            <person name="Lundell T."/>
            <person name="Morin E."/>
            <person name="Murat C."/>
            <person name="Riley R."/>
            <person name="Ohm R."/>
            <person name="Sun H."/>
            <person name="Tunlid A."/>
            <person name="Henrissat B."/>
            <person name="Grigoriev I.V."/>
            <person name="Hibbett D.S."/>
            <person name="Martin F."/>
        </authorList>
    </citation>
    <scope>NUCLEOTIDE SEQUENCE [LARGE SCALE GENOMIC DNA]</scope>
    <source>
        <strain evidence="1 2">Koide BX008</strain>
    </source>
</reference>
<name>A0A0C2WLC1_AMAMK</name>
<keyword evidence="2" id="KW-1185">Reference proteome</keyword>
<evidence type="ECO:0000313" key="2">
    <source>
        <dbReference type="Proteomes" id="UP000054549"/>
    </source>
</evidence>
<accession>A0A0C2WLC1</accession>
<proteinExistence type="predicted"/>
<gene>
    <name evidence="1" type="ORF">M378DRAFT_165723</name>
</gene>